<proteinExistence type="predicted"/>
<accession>A0A8J6AV44</accession>
<dbReference type="EMBL" id="JAHDYR010000025">
    <property type="protein sequence ID" value="KAG9393275.1"/>
    <property type="molecule type" value="Genomic_DNA"/>
</dbReference>
<dbReference type="InterPro" id="IPR036045">
    <property type="entry name" value="Sec1-like_sf"/>
</dbReference>
<dbReference type="SUPFAM" id="SSF56815">
    <property type="entry name" value="Sec1/munc18-like (SM) proteins"/>
    <property type="match status" value="1"/>
</dbReference>
<comment type="caution">
    <text evidence="1">The sequence shown here is derived from an EMBL/GenBank/DDBJ whole genome shotgun (WGS) entry which is preliminary data.</text>
</comment>
<reference evidence="1" key="1">
    <citation type="submission" date="2021-05" db="EMBL/GenBank/DDBJ databases">
        <title>A free-living protist that lacks canonical eukaryotic 1 DNA replication and segregation systems.</title>
        <authorList>
            <person name="Salas-Leiva D.E."/>
            <person name="Tromer E.C."/>
            <person name="Curtis B.A."/>
            <person name="Jerlstrom-Hultqvist J."/>
            <person name="Kolisko M."/>
            <person name="Yi Z."/>
            <person name="Salas-Leiva J.S."/>
            <person name="Gallot-Lavallee L."/>
            <person name="Kops G.J.P.L."/>
            <person name="Archibald J.M."/>
            <person name="Simpson A.G.B."/>
            <person name="Roger A.J."/>
        </authorList>
    </citation>
    <scope>NUCLEOTIDE SEQUENCE</scope>
    <source>
        <strain evidence="1">BICM</strain>
    </source>
</reference>
<evidence type="ECO:0000313" key="2">
    <source>
        <dbReference type="Proteomes" id="UP000717585"/>
    </source>
</evidence>
<keyword evidence="2" id="KW-1185">Reference proteome</keyword>
<sequence>MPAMMKPIAVEENAKIKESVKHFEAECAQAINAMIRQTNDDRRRLDEAKAKLGQAKAMNYLLTAAVEGKQPSEKKSTKIPEGWAATDLSGEALVIAAPQLPKGRVMLLVVGGGIYHEQRALERHFAQLNIHFVYGSTGFPTPDEELSAFARWNSK</sequence>
<evidence type="ECO:0000313" key="1">
    <source>
        <dbReference type="EMBL" id="KAG9393275.1"/>
    </source>
</evidence>
<gene>
    <name evidence="1" type="ORF">J8273_3408</name>
</gene>
<dbReference type="AlphaFoldDB" id="A0A8J6AV44"/>
<protein>
    <submittedName>
        <fullName evidence="1">Sec1-like protein</fullName>
    </submittedName>
</protein>
<organism evidence="1 2">
    <name type="scientific">Carpediemonas membranifera</name>
    <dbReference type="NCBI Taxonomy" id="201153"/>
    <lineage>
        <taxon>Eukaryota</taxon>
        <taxon>Metamonada</taxon>
        <taxon>Carpediemonas-like organisms</taxon>
        <taxon>Carpediemonas</taxon>
    </lineage>
</organism>
<dbReference type="Proteomes" id="UP000717585">
    <property type="component" value="Unassembled WGS sequence"/>
</dbReference>
<name>A0A8J6AV44_9EUKA</name>